<reference evidence="3 4" key="1">
    <citation type="journal article" date="2017" name="Genome Biol. Evol.">
        <title>Phytophthora megakarya and P. palmivora, closely related causal agents of cacao black pod rot, underwent increases in genome sizes and gene numbers by different mechanisms.</title>
        <authorList>
            <person name="Ali S.S."/>
            <person name="Shao J."/>
            <person name="Lary D.J."/>
            <person name="Kronmiller B."/>
            <person name="Shen D."/>
            <person name="Strem M.D."/>
            <person name="Amoako-Attah I."/>
            <person name="Akrofi A.Y."/>
            <person name="Begoude B.A."/>
            <person name="Ten Hoopen G.M."/>
            <person name="Coulibaly K."/>
            <person name="Kebe B.I."/>
            <person name="Melnick R.L."/>
            <person name="Guiltinan M.J."/>
            <person name="Tyler B.M."/>
            <person name="Meinhardt L.W."/>
            <person name="Bailey B.A."/>
        </authorList>
    </citation>
    <scope>NUCLEOTIDE SEQUENCE [LARGE SCALE GENOMIC DNA]</scope>
    <source>
        <strain evidence="4">sbr112.9</strain>
    </source>
</reference>
<dbReference type="Proteomes" id="UP000237271">
    <property type="component" value="Unassembled WGS sequence"/>
</dbReference>
<dbReference type="PANTHER" id="PTHR46599:SF3">
    <property type="entry name" value="PIGGYBAC TRANSPOSABLE ELEMENT-DERIVED PROTEIN 4"/>
    <property type="match status" value="1"/>
</dbReference>
<organism evidence="3 4">
    <name type="scientific">Phytophthora palmivora</name>
    <dbReference type="NCBI Taxonomy" id="4796"/>
    <lineage>
        <taxon>Eukaryota</taxon>
        <taxon>Sar</taxon>
        <taxon>Stramenopiles</taxon>
        <taxon>Oomycota</taxon>
        <taxon>Peronosporomycetes</taxon>
        <taxon>Peronosporales</taxon>
        <taxon>Peronosporaceae</taxon>
        <taxon>Phytophthora</taxon>
    </lineage>
</organism>
<evidence type="ECO:0000313" key="4">
    <source>
        <dbReference type="Proteomes" id="UP000237271"/>
    </source>
</evidence>
<feature type="region of interest" description="Disordered" evidence="1">
    <location>
        <begin position="211"/>
        <end position="242"/>
    </location>
</feature>
<dbReference type="PANTHER" id="PTHR46599">
    <property type="entry name" value="PIGGYBAC TRANSPOSABLE ELEMENT-DERIVED PROTEIN 4"/>
    <property type="match status" value="1"/>
</dbReference>
<accession>A0A2P4YG80</accession>
<dbReference type="Pfam" id="PF13843">
    <property type="entry name" value="DDE_Tnp_1_7"/>
    <property type="match status" value="1"/>
</dbReference>
<name>A0A2P4YG80_9STRA</name>
<sequence>MEQKRSSRRRNPVAQAATAHDVAFRHLWRQLRAAGWKSKRPTGRQTEWSYTTPDASSVFVAESAVVEYAFQSGLLVADNREEASVNSGEEGQVPEGDVKDAERELVVDKHMSRRKRVTLACELLMTLSQINTSIELSQNTLEQFLASPSEPEVKLSQSAVTSAFDLSPTDLKDNAAAGVPAAATTQSAPQSLRAQTSSLYKDDVNVLHEGERSSHYESYSSGASDDNGIDEDESNPGVDFAADDDDILSDSDAVEIDKAYLSSLQIGSCDLIRAALKARSRQALEATSTALLEGWSLPAVFAFDEGVLPATLRRNITRMFMSDKPHCYGSKLYMLYDAKTAYYHRFGVCEGKRRGADDSGNEVDYKTGAAAVVRNLKVVMTTERRHPWHAVVIDRYYSSVLFAIELLSMNNYVVGTIATNRLGFDQIIKSKKKTRPASVPRGSFSFSRSVDIPSMKACIWRYRKPGYYLCTGSVAKPSMIER</sequence>
<proteinExistence type="predicted"/>
<gene>
    <name evidence="3" type="ORF">PHPALM_5915</name>
</gene>
<dbReference type="EMBL" id="NCKW01003391">
    <property type="protein sequence ID" value="POM76806.1"/>
    <property type="molecule type" value="Genomic_DNA"/>
</dbReference>
<dbReference type="InterPro" id="IPR029526">
    <property type="entry name" value="PGBD"/>
</dbReference>
<evidence type="ECO:0000259" key="2">
    <source>
        <dbReference type="Pfam" id="PF13843"/>
    </source>
</evidence>
<dbReference type="OrthoDB" id="117306at2759"/>
<evidence type="ECO:0000313" key="3">
    <source>
        <dbReference type="EMBL" id="POM76806.1"/>
    </source>
</evidence>
<dbReference type="AlphaFoldDB" id="A0A2P4YG80"/>
<keyword evidence="4" id="KW-1185">Reference proteome</keyword>
<comment type="caution">
    <text evidence="3">The sequence shown here is derived from an EMBL/GenBank/DDBJ whole genome shotgun (WGS) entry which is preliminary data.</text>
</comment>
<feature type="domain" description="PiggyBac transposable element-derived protein" evidence="2">
    <location>
        <begin position="300"/>
        <end position="462"/>
    </location>
</feature>
<evidence type="ECO:0000256" key="1">
    <source>
        <dbReference type="SAM" id="MobiDB-lite"/>
    </source>
</evidence>
<protein>
    <recommendedName>
        <fullName evidence="2">PiggyBac transposable element-derived protein domain-containing protein</fullName>
    </recommendedName>
</protein>